<keyword evidence="2" id="KW-1133">Transmembrane helix</keyword>
<gene>
    <name evidence="4" type="primary">yvhJ_2</name>
    <name evidence="4" type="ORF">DLSSTS7063_03240</name>
</gene>
<feature type="transmembrane region" description="Helical" evidence="2">
    <location>
        <begin position="7"/>
        <end position="26"/>
    </location>
</feature>
<keyword evidence="2" id="KW-0472">Membrane</keyword>
<dbReference type="RefSeq" id="WP_144101787.1">
    <property type="nucleotide sequence ID" value="NZ_CABHNM010000079.1"/>
</dbReference>
<dbReference type="EMBL" id="CABHNM010000079">
    <property type="protein sequence ID" value="VUX23599.1"/>
    <property type="molecule type" value="Genomic_DNA"/>
</dbReference>
<protein>
    <submittedName>
        <fullName evidence="4">Transcriptional regulator YvhJ</fullName>
    </submittedName>
</protein>
<evidence type="ECO:0000256" key="2">
    <source>
        <dbReference type="SAM" id="Phobius"/>
    </source>
</evidence>
<dbReference type="AlphaFoldDB" id="A0A564UVW7"/>
<dbReference type="PANTHER" id="PTHR33392:SF6">
    <property type="entry name" value="POLYISOPRENYL-TEICHOIC ACID--PEPTIDOGLYCAN TEICHOIC ACID TRANSFERASE TAGU"/>
    <property type="match status" value="1"/>
</dbReference>
<evidence type="ECO:0000259" key="3">
    <source>
        <dbReference type="Pfam" id="PF03816"/>
    </source>
</evidence>
<evidence type="ECO:0000313" key="5">
    <source>
        <dbReference type="Proteomes" id="UP000398619"/>
    </source>
</evidence>
<keyword evidence="2" id="KW-0812">Transmembrane</keyword>
<dbReference type="NCBIfam" id="TIGR00350">
    <property type="entry name" value="lytR_cpsA_psr"/>
    <property type="match status" value="1"/>
</dbReference>
<evidence type="ECO:0000313" key="4">
    <source>
        <dbReference type="EMBL" id="VUX23599.1"/>
    </source>
</evidence>
<accession>A0A564UVW7</accession>
<dbReference type="Pfam" id="PF03816">
    <property type="entry name" value="LytR_cpsA_psr"/>
    <property type="match status" value="1"/>
</dbReference>
<dbReference type="InterPro" id="IPR050922">
    <property type="entry name" value="LytR/CpsA/Psr_CW_biosynth"/>
</dbReference>
<comment type="similarity">
    <text evidence="1">Belongs to the LytR/CpsA/Psr (LCP) family.</text>
</comment>
<dbReference type="Gene3D" id="3.40.630.190">
    <property type="entry name" value="LCP protein"/>
    <property type="match status" value="1"/>
</dbReference>
<dbReference type="Proteomes" id="UP000398619">
    <property type="component" value="Unassembled WGS sequence"/>
</dbReference>
<dbReference type="PANTHER" id="PTHR33392">
    <property type="entry name" value="POLYISOPRENYL-TEICHOIC ACID--PEPTIDOGLYCAN TEICHOIC ACID TRANSFERASE TAGU"/>
    <property type="match status" value="1"/>
</dbReference>
<evidence type="ECO:0000256" key="1">
    <source>
        <dbReference type="ARBA" id="ARBA00006068"/>
    </source>
</evidence>
<sequence length="323" mass="36139">MNRRKIIMVSMTIGLIILILASIGIYTKQEQKAAAVQTEQSETEDNNVVTYNGKKYKYNTDIKALLFLGIDRSEKVEVNSQPGEGGQADTILLLVLDRSEKTLKVIEVSRDTMIDISVYDASGSFLAKSKAQIALQYAYGNSTRKSSQLMKNTVSDLFYGIPVNGVITLDIEGLSKIVDAVGGVRIVVPDDYSVIDPAFTTGTEVVMDGSQAEKYIRYRDTAVTGSNDDRMRRQNQFLMAMIQQLKGMDGSTLYDVVMRGADEYIYTDVKAEELKCLSNYGYEEEMNTIPGKMQAGPDHDEFYPDESKLYEIVLKLFYKSIDK</sequence>
<feature type="domain" description="Cell envelope-related transcriptional attenuator" evidence="3">
    <location>
        <begin position="88"/>
        <end position="246"/>
    </location>
</feature>
<reference evidence="4 5" key="1">
    <citation type="submission" date="2019-07" db="EMBL/GenBank/DDBJ databases">
        <authorList>
            <person name="Hibberd C M."/>
            <person name="Gehrig L. J."/>
            <person name="Chang H.-W."/>
            <person name="Venkatesh S."/>
        </authorList>
    </citation>
    <scope>NUCLEOTIDE SEQUENCE [LARGE SCALE GENOMIC DNA]</scope>
    <source>
        <strain evidence="4">Dorea_longicatena_SSTS_Bg7063</strain>
    </source>
</reference>
<organism evidence="4 5">
    <name type="scientific">Dorea longicatena</name>
    <dbReference type="NCBI Taxonomy" id="88431"/>
    <lineage>
        <taxon>Bacteria</taxon>
        <taxon>Bacillati</taxon>
        <taxon>Bacillota</taxon>
        <taxon>Clostridia</taxon>
        <taxon>Lachnospirales</taxon>
        <taxon>Lachnospiraceae</taxon>
        <taxon>Dorea</taxon>
    </lineage>
</organism>
<name>A0A564UVW7_9FIRM</name>
<dbReference type="InterPro" id="IPR004474">
    <property type="entry name" value="LytR_CpsA_psr"/>
</dbReference>
<proteinExistence type="inferred from homology"/>